<dbReference type="InterPro" id="IPR001098">
    <property type="entry name" value="DNA-dir_DNA_pol_A_palm_dom"/>
</dbReference>
<dbReference type="GO" id="GO:0006302">
    <property type="term" value="P:double-strand break repair"/>
    <property type="evidence" value="ECO:0007669"/>
    <property type="project" value="TreeGrafter"/>
</dbReference>
<evidence type="ECO:0000259" key="5">
    <source>
        <dbReference type="Pfam" id="PF00476"/>
    </source>
</evidence>
<dbReference type="EC" id="2.7.7.7" evidence="2"/>
<evidence type="ECO:0000256" key="3">
    <source>
        <dbReference type="ARBA" id="ARBA00022705"/>
    </source>
</evidence>
<evidence type="ECO:0000256" key="2">
    <source>
        <dbReference type="ARBA" id="ARBA00012417"/>
    </source>
</evidence>
<sequence>DIEMPLVPVLAGIERQGALVDANLLGIQSVELGDKMTALEREAFAIAGEEFNLGSPKQLGVILYEKLGMPILSKTATGQASTAEAVLALSWERPHLAPLMLKPGSSFS</sequence>
<evidence type="ECO:0000256" key="1">
    <source>
        <dbReference type="ARBA" id="ARBA00011541"/>
    </source>
</evidence>
<dbReference type="PANTHER" id="PTHR10133:SF27">
    <property type="entry name" value="DNA POLYMERASE NU"/>
    <property type="match status" value="1"/>
</dbReference>
<dbReference type="GO" id="GO:0006261">
    <property type="term" value="P:DNA-templated DNA replication"/>
    <property type="evidence" value="ECO:0007669"/>
    <property type="project" value="InterPro"/>
</dbReference>
<evidence type="ECO:0000256" key="4">
    <source>
        <dbReference type="ARBA" id="ARBA00049244"/>
    </source>
</evidence>
<feature type="domain" description="DNA-directed DNA polymerase family A palm" evidence="5">
    <location>
        <begin position="25"/>
        <end position="90"/>
    </location>
</feature>
<feature type="non-terminal residue" evidence="6">
    <location>
        <position position="108"/>
    </location>
</feature>
<comment type="subunit">
    <text evidence="1">Single-chain monomer with multiple functions.</text>
</comment>
<organism evidence="6 7">
    <name type="scientific">Pseudomonas savastanoi pv. glycinea str. race 4</name>
    <dbReference type="NCBI Taxonomy" id="875330"/>
    <lineage>
        <taxon>Bacteria</taxon>
        <taxon>Pseudomonadati</taxon>
        <taxon>Pseudomonadota</taxon>
        <taxon>Gammaproteobacteria</taxon>
        <taxon>Pseudomonadales</taxon>
        <taxon>Pseudomonadaceae</taxon>
        <taxon>Pseudomonas</taxon>
    </lineage>
</organism>
<evidence type="ECO:0000313" key="6">
    <source>
        <dbReference type="EMBL" id="EGH18023.1"/>
    </source>
</evidence>
<reference evidence="6 7" key="1">
    <citation type="journal article" date="2011" name="PLoS Pathog.">
        <title>Dynamic evolution of pathogenicity revealed by sequencing and comparative genomics of 19 Pseudomonas syringae isolates.</title>
        <authorList>
            <person name="Baltrus D.A."/>
            <person name="Nishimura M.T."/>
            <person name="Romanchuk A."/>
            <person name="Chang J.H."/>
            <person name="Mukhtar M.S."/>
            <person name="Cherkis K."/>
            <person name="Roach J."/>
            <person name="Grant S.R."/>
            <person name="Jones C.D."/>
            <person name="Dangl J.L."/>
        </authorList>
    </citation>
    <scope>NUCLEOTIDE SEQUENCE [LARGE SCALE GENOMIC DNA]</scope>
    <source>
        <strain evidence="7">race 4</strain>
    </source>
</reference>
<dbReference type="EMBL" id="ADWY01002289">
    <property type="protein sequence ID" value="EGH18023.1"/>
    <property type="molecule type" value="Genomic_DNA"/>
</dbReference>
<dbReference type="InterPro" id="IPR043502">
    <property type="entry name" value="DNA/RNA_pol_sf"/>
</dbReference>
<name>F3CFI1_PSESG</name>
<dbReference type="AlphaFoldDB" id="F3CFI1"/>
<dbReference type="Proteomes" id="UP000005466">
    <property type="component" value="Unassembled WGS sequence"/>
</dbReference>
<dbReference type="GO" id="GO:0003677">
    <property type="term" value="F:DNA binding"/>
    <property type="evidence" value="ECO:0007669"/>
    <property type="project" value="InterPro"/>
</dbReference>
<gene>
    <name evidence="6" type="ORF">Pgy4_34251</name>
</gene>
<dbReference type="SUPFAM" id="SSF56672">
    <property type="entry name" value="DNA/RNA polymerases"/>
    <property type="match status" value="1"/>
</dbReference>
<dbReference type="PANTHER" id="PTHR10133">
    <property type="entry name" value="DNA POLYMERASE I"/>
    <property type="match status" value="1"/>
</dbReference>
<dbReference type="InterPro" id="IPR002298">
    <property type="entry name" value="DNA_polymerase_A"/>
</dbReference>
<accession>F3CFI1</accession>
<dbReference type="Gene3D" id="1.20.1060.10">
    <property type="entry name" value="Taq DNA Polymerase, Chain T, domain 4"/>
    <property type="match status" value="1"/>
</dbReference>
<comment type="caution">
    <text evidence="6">The sequence shown here is derived from an EMBL/GenBank/DDBJ whole genome shotgun (WGS) entry which is preliminary data.</text>
</comment>
<evidence type="ECO:0000313" key="7">
    <source>
        <dbReference type="Proteomes" id="UP000005466"/>
    </source>
</evidence>
<protein>
    <recommendedName>
        <fullName evidence="2">DNA-directed DNA polymerase</fullName>
        <ecNumber evidence="2">2.7.7.7</ecNumber>
    </recommendedName>
</protein>
<proteinExistence type="predicted"/>
<dbReference type="GO" id="GO:0003887">
    <property type="term" value="F:DNA-directed DNA polymerase activity"/>
    <property type="evidence" value="ECO:0007669"/>
    <property type="project" value="UniProtKB-EC"/>
</dbReference>
<feature type="non-terminal residue" evidence="6">
    <location>
        <position position="1"/>
    </location>
</feature>
<keyword evidence="3" id="KW-0235">DNA replication</keyword>
<comment type="catalytic activity">
    <reaction evidence="4">
        <text>DNA(n) + a 2'-deoxyribonucleoside 5'-triphosphate = DNA(n+1) + diphosphate</text>
        <dbReference type="Rhea" id="RHEA:22508"/>
        <dbReference type="Rhea" id="RHEA-COMP:17339"/>
        <dbReference type="Rhea" id="RHEA-COMP:17340"/>
        <dbReference type="ChEBI" id="CHEBI:33019"/>
        <dbReference type="ChEBI" id="CHEBI:61560"/>
        <dbReference type="ChEBI" id="CHEBI:173112"/>
        <dbReference type="EC" id="2.7.7.7"/>
    </reaction>
</comment>
<dbReference type="Pfam" id="PF00476">
    <property type="entry name" value="DNA_pol_A"/>
    <property type="match status" value="1"/>
</dbReference>